<name>A0AAW6LDK2_RHOSG</name>
<comment type="caution">
    <text evidence="2">The sequence shown here is derived from an EMBL/GenBank/DDBJ whole genome shotgun (WGS) entry which is preliminary data.</text>
</comment>
<gene>
    <name evidence="2" type="ORF">PXH69_00460</name>
</gene>
<dbReference type="AlphaFoldDB" id="A0AAW6LDK2"/>
<sequence>MIVADSRCIFRGKPQRRLIGAAMGDGFQDKGVRYTGRHWLGVLEGEIAQALVDDDAEEMATALGLPRFAEGQTGTTVAIIDIDLGAVRNGDVEQERTPESAAEFIASTMLWNLWPKMIDGVENRLRCSVKFEGFSVQIPDPAATIELKPFVDAYRKLSLNGEYDVPARRAKPQEIGRFAKVESMAPIKQNYLLSLAAPFSGAAHHCARMRQADLVVNYVSGDPHPDEAIQYGAVFKAGIDADRYFSDAEPPTHDDWVTSGLHGTALGVVRLGATYVKSKLKPSVRDVDADLHHEAALAPLAGRLSGLVAGASGDGAGQPSRNGSRRSGRSGSRSAVKPRIVEGPQLIVHGGDALVVATVELPAWPTTKLVVAEPIVVIDGGIELRGLLEPAEVVGWVCLETGEHRVGSQISVGRADPRKWVVSVRPPRDAVVRLTFVVEDES</sequence>
<feature type="region of interest" description="Disordered" evidence="1">
    <location>
        <begin position="311"/>
        <end position="336"/>
    </location>
</feature>
<protein>
    <submittedName>
        <fullName evidence="2">Uncharacterized protein</fullName>
    </submittedName>
</protein>
<evidence type="ECO:0000313" key="2">
    <source>
        <dbReference type="EMBL" id="MDE8643396.1"/>
    </source>
</evidence>
<evidence type="ECO:0000256" key="1">
    <source>
        <dbReference type="SAM" id="MobiDB-lite"/>
    </source>
</evidence>
<dbReference type="EMBL" id="JARDXE010000001">
    <property type="protein sequence ID" value="MDE8643396.1"/>
    <property type="molecule type" value="Genomic_DNA"/>
</dbReference>
<dbReference type="RefSeq" id="WP_142006380.1">
    <property type="nucleotide sequence ID" value="NZ_JARDXE010000001.1"/>
</dbReference>
<proteinExistence type="predicted"/>
<accession>A0AAW6LDK2</accession>
<reference evidence="2" key="1">
    <citation type="submission" date="2023-02" db="EMBL/GenBank/DDBJ databases">
        <title>A novel hydrolase synthesized by Rhodococcus erythropolis HQ is responsible for the detoxification of Zearalenone.</title>
        <authorList>
            <person name="Hu J."/>
            <person name="Xu J."/>
        </authorList>
    </citation>
    <scope>NUCLEOTIDE SEQUENCE</scope>
    <source>
        <strain evidence="2">HQ</strain>
    </source>
</reference>
<evidence type="ECO:0000313" key="3">
    <source>
        <dbReference type="Proteomes" id="UP001217325"/>
    </source>
</evidence>
<dbReference type="Proteomes" id="UP001217325">
    <property type="component" value="Unassembled WGS sequence"/>
</dbReference>
<organism evidence="2 3">
    <name type="scientific">Rhodococcus qingshengii</name>
    <dbReference type="NCBI Taxonomy" id="334542"/>
    <lineage>
        <taxon>Bacteria</taxon>
        <taxon>Bacillati</taxon>
        <taxon>Actinomycetota</taxon>
        <taxon>Actinomycetes</taxon>
        <taxon>Mycobacteriales</taxon>
        <taxon>Nocardiaceae</taxon>
        <taxon>Rhodococcus</taxon>
        <taxon>Rhodococcus erythropolis group</taxon>
    </lineage>
</organism>